<dbReference type="Gene3D" id="1.10.10.10">
    <property type="entry name" value="Winged helix-like DNA-binding domain superfamily/Winged helix DNA-binding domain"/>
    <property type="match status" value="1"/>
</dbReference>
<dbReference type="STRING" id="41427.A0A182JJW1"/>
<dbReference type="PANTHER" id="PTHR12548:SF9">
    <property type="entry name" value="TRANSCRIPTION FACTOR DP"/>
    <property type="match status" value="1"/>
</dbReference>
<dbReference type="GO" id="GO:0051726">
    <property type="term" value="P:regulation of cell cycle"/>
    <property type="evidence" value="ECO:0007669"/>
    <property type="project" value="InterPro"/>
</dbReference>
<dbReference type="GO" id="GO:0005634">
    <property type="term" value="C:nucleus"/>
    <property type="evidence" value="ECO:0007669"/>
    <property type="project" value="TreeGrafter"/>
</dbReference>
<dbReference type="GO" id="GO:0000977">
    <property type="term" value="F:RNA polymerase II transcription regulatory region sequence-specific DNA binding"/>
    <property type="evidence" value="ECO:0007669"/>
    <property type="project" value="TreeGrafter"/>
</dbReference>
<proteinExistence type="predicted"/>
<evidence type="ECO:0008006" key="2">
    <source>
        <dbReference type="Google" id="ProtNLM"/>
    </source>
</evidence>
<dbReference type="VEuPathDB" id="VectorBase:AATE019434"/>
<evidence type="ECO:0000313" key="1">
    <source>
        <dbReference type="EnsemblMetazoa" id="AATE019434-PA.1"/>
    </source>
</evidence>
<sequence length="92" mass="10828">MKMEQRRSPNPQLSAASPFVPTVSNFRVMLLLLMLDPMQLICNQKPCQERLKHSNHTKPDQYDQKNIRRCVYAALNELMVMKIISKEKKDIR</sequence>
<dbReference type="InterPro" id="IPR015648">
    <property type="entry name" value="Transcrpt_fac_DP"/>
</dbReference>
<dbReference type="GO" id="GO:0005667">
    <property type="term" value="C:transcription regulator complex"/>
    <property type="evidence" value="ECO:0007669"/>
    <property type="project" value="InterPro"/>
</dbReference>
<protein>
    <recommendedName>
        <fullName evidence="2">E2F/DP family winged-helix DNA-binding domain-containing protein</fullName>
    </recommendedName>
</protein>
<dbReference type="AlphaFoldDB" id="A0A182JJW1"/>
<dbReference type="PANTHER" id="PTHR12548">
    <property type="entry name" value="TRANSCRIPTION FACTOR DP"/>
    <property type="match status" value="1"/>
</dbReference>
<dbReference type="EnsemblMetazoa" id="AATE019434-RA">
    <property type="protein sequence ID" value="AATE019434-PA.1"/>
    <property type="gene ID" value="AATE019434"/>
</dbReference>
<accession>A0A182JJW1</accession>
<reference evidence="1" key="1">
    <citation type="submission" date="2022-08" db="UniProtKB">
        <authorList>
            <consortium name="EnsemblMetazoa"/>
        </authorList>
    </citation>
    <scope>IDENTIFICATION</scope>
    <source>
        <strain evidence="1">EBRO</strain>
    </source>
</reference>
<organism evidence="1">
    <name type="scientific">Anopheles atroparvus</name>
    <name type="common">European mosquito</name>
    <dbReference type="NCBI Taxonomy" id="41427"/>
    <lineage>
        <taxon>Eukaryota</taxon>
        <taxon>Metazoa</taxon>
        <taxon>Ecdysozoa</taxon>
        <taxon>Arthropoda</taxon>
        <taxon>Hexapoda</taxon>
        <taxon>Insecta</taxon>
        <taxon>Pterygota</taxon>
        <taxon>Neoptera</taxon>
        <taxon>Endopterygota</taxon>
        <taxon>Diptera</taxon>
        <taxon>Nematocera</taxon>
        <taxon>Culicoidea</taxon>
        <taxon>Culicidae</taxon>
        <taxon>Anophelinae</taxon>
        <taxon>Anopheles</taxon>
    </lineage>
</organism>
<name>A0A182JJW1_ANOAO</name>
<dbReference type="InterPro" id="IPR036388">
    <property type="entry name" value="WH-like_DNA-bd_sf"/>
</dbReference>
<dbReference type="GO" id="GO:0000981">
    <property type="term" value="F:DNA-binding transcription factor activity, RNA polymerase II-specific"/>
    <property type="evidence" value="ECO:0007669"/>
    <property type="project" value="TreeGrafter"/>
</dbReference>